<proteinExistence type="predicted"/>
<accession>A0AAE3NQ52</accession>
<dbReference type="RefSeq" id="WP_275565767.1">
    <property type="nucleotide sequence ID" value="NZ_JARGYC010000004.1"/>
</dbReference>
<keyword evidence="4" id="KW-1185">Reference proteome</keyword>
<evidence type="ECO:0000313" key="3">
    <source>
        <dbReference type="EMBL" id="MDF0599624.1"/>
    </source>
</evidence>
<dbReference type="AlphaFoldDB" id="A0AAE3NQ52"/>
<comment type="caution">
    <text evidence="3">The sequence shown here is derived from an EMBL/GenBank/DDBJ whole genome shotgun (WGS) entry which is preliminary data.</text>
</comment>
<dbReference type="Gene3D" id="3.30.1490.20">
    <property type="entry name" value="ATP-grasp fold, A domain"/>
    <property type="match status" value="1"/>
</dbReference>
<reference evidence="3" key="1">
    <citation type="submission" date="2023-03" db="EMBL/GenBank/DDBJ databases">
        <title>Multiphase analysis and comparison of six strains from genera Psychromarinibacter, Lutimaribacter, and Maritimibacter, including a novel species: Psychromarinibacter sediminicola sp. nov.</title>
        <authorList>
            <person name="Wang Y.-H."/>
            <person name="Ye M.-Q."/>
            <person name="Du Z.-J."/>
        </authorList>
    </citation>
    <scope>NUCLEOTIDE SEQUENCE</scope>
    <source>
        <strain evidence="3">C21-152</strain>
    </source>
</reference>
<gene>
    <name evidence="3" type="ORF">P1J78_02660</name>
</gene>
<dbReference type="Gene3D" id="3.30.470.20">
    <property type="entry name" value="ATP-grasp fold, B domain"/>
    <property type="match status" value="1"/>
</dbReference>
<name>A0AAE3NQ52_9RHOB</name>
<dbReference type="InterPro" id="IPR013815">
    <property type="entry name" value="ATP_grasp_subdomain_1"/>
</dbReference>
<organism evidence="3 4">
    <name type="scientific">Psychromarinibacter sediminicola</name>
    <dbReference type="NCBI Taxonomy" id="3033385"/>
    <lineage>
        <taxon>Bacteria</taxon>
        <taxon>Pseudomonadati</taxon>
        <taxon>Pseudomonadota</taxon>
        <taxon>Alphaproteobacteria</taxon>
        <taxon>Rhodobacterales</taxon>
        <taxon>Paracoccaceae</taxon>
        <taxon>Psychromarinibacter</taxon>
    </lineage>
</organism>
<dbReference type="Proteomes" id="UP001220964">
    <property type="component" value="Unassembled WGS sequence"/>
</dbReference>
<protein>
    <recommendedName>
        <fullName evidence="2">ATP-grasp domain-containing protein</fullName>
    </recommendedName>
</protein>
<evidence type="ECO:0000259" key="2">
    <source>
        <dbReference type="PROSITE" id="PS50975"/>
    </source>
</evidence>
<evidence type="ECO:0000256" key="1">
    <source>
        <dbReference type="PROSITE-ProRule" id="PRU00409"/>
    </source>
</evidence>
<dbReference type="SUPFAM" id="SSF56059">
    <property type="entry name" value="Glutathione synthetase ATP-binding domain-like"/>
    <property type="match status" value="1"/>
</dbReference>
<feature type="domain" description="ATP-grasp" evidence="2">
    <location>
        <begin position="105"/>
        <end position="361"/>
    </location>
</feature>
<dbReference type="GO" id="GO:0005524">
    <property type="term" value="F:ATP binding"/>
    <property type="evidence" value="ECO:0007669"/>
    <property type="project" value="UniProtKB-UniRule"/>
</dbReference>
<keyword evidence="1" id="KW-0067">ATP-binding</keyword>
<evidence type="ECO:0000313" key="4">
    <source>
        <dbReference type="Proteomes" id="UP001220964"/>
    </source>
</evidence>
<dbReference type="PROSITE" id="PS50975">
    <property type="entry name" value="ATP_GRASP"/>
    <property type="match status" value="1"/>
</dbReference>
<keyword evidence="1" id="KW-0547">Nucleotide-binding</keyword>
<dbReference type="GO" id="GO:0046872">
    <property type="term" value="F:metal ion binding"/>
    <property type="evidence" value="ECO:0007669"/>
    <property type="project" value="InterPro"/>
</dbReference>
<sequence>MSDAAGMVPRGVRLPRPGLPRLYRARRLLDLSAAVQRRRIAPVRQRFYDRLWAEAAREIGATVEPTPLRLTCIRRGPMVTYLRESEVMLDNALMFDVVGDKAFCYRLFADRGLPVPAYCAFSPGRLADAETFLELLGAPVAVKPMAGTGGGRGVTTGIRTAAALRRAARYASGYGPRLLAEEELGGESIRLLYLDGVFLDAVRRERPRVTGDGRSTLRALIRQENVRRRDAAEPVALSPLRLDEDMRNTLARQGLGLRHVPAAGTEVTVKGAVNENAAAQNHSIRDAIHPDIVDRIGRLVRDMGVRFAGVDLLAGDVSRPLAETDAVVHEVNANPGLHHHVLISDPAARAPVAQRVLAHLFETGSGVVDP</sequence>
<dbReference type="InterPro" id="IPR011761">
    <property type="entry name" value="ATP-grasp"/>
</dbReference>
<dbReference type="EMBL" id="JARGYC010000004">
    <property type="protein sequence ID" value="MDF0599624.1"/>
    <property type="molecule type" value="Genomic_DNA"/>
</dbReference>